<evidence type="ECO:0000256" key="1">
    <source>
        <dbReference type="ARBA" id="ARBA00006718"/>
    </source>
</evidence>
<dbReference type="AlphaFoldDB" id="A0A6S6U8W5"/>
<dbReference type="InterPro" id="IPR016092">
    <property type="entry name" value="ATAP"/>
</dbReference>
<feature type="domain" description="Core" evidence="2">
    <location>
        <begin position="2"/>
        <end position="94"/>
    </location>
</feature>
<reference evidence="3" key="1">
    <citation type="submission" date="2020-01" db="EMBL/GenBank/DDBJ databases">
        <authorList>
            <person name="Meier V. D."/>
            <person name="Meier V D."/>
        </authorList>
    </citation>
    <scope>NUCLEOTIDE SEQUENCE</scope>
    <source>
        <strain evidence="3">HLG_WM_MAG_07</strain>
    </source>
</reference>
<dbReference type="InterPro" id="IPR035903">
    <property type="entry name" value="HesB-like_dom_sf"/>
</dbReference>
<evidence type="ECO:0000313" key="3">
    <source>
        <dbReference type="EMBL" id="CAA6828128.1"/>
    </source>
</evidence>
<organism evidence="3">
    <name type="scientific">uncultured Thiotrichaceae bacterium</name>
    <dbReference type="NCBI Taxonomy" id="298394"/>
    <lineage>
        <taxon>Bacteria</taxon>
        <taxon>Pseudomonadati</taxon>
        <taxon>Pseudomonadota</taxon>
        <taxon>Gammaproteobacteria</taxon>
        <taxon>Thiotrichales</taxon>
        <taxon>Thiotrichaceae</taxon>
        <taxon>environmental samples</taxon>
    </lineage>
</organism>
<dbReference type="Pfam" id="PF01521">
    <property type="entry name" value="Fe-S_biosyn"/>
    <property type="match status" value="1"/>
</dbReference>
<proteinExistence type="inferred from homology"/>
<dbReference type="InterPro" id="IPR000361">
    <property type="entry name" value="ATAP_core_dom"/>
</dbReference>
<accession>A0A6S6U8W5</accession>
<comment type="similarity">
    <text evidence="1">Belongs to the HesB/IscA family.</text>
</comment>
<gene>
    <name evidence="3" type="ORF">HELGO_WM8874</name>
</gene>
<dbReference type="GO" id="GO:0005737">
    <property type="term" value="C:cytoplasm"/>
    <property type="evidence" value="ECO:0007669"/>
    <property type="project" value="TreeGrafter"/>
</dbReference>
<evidence type="ECO:0000259" key="2">
    <source>
        <dbReference type="Pfam" id="PF01521"/>
    </source>
</evidence>
<dbReference type="InterPro" id="IPR050322">
    <property type="entry name" value="Fe-S_cluster_asmbl/transfer"/>
</dbReference>
<dbReference type="PANTHER" id="PTHR10072:SF41">
    <property type="entry name" value="IRON-SULFUR CLUSTER ASSEMBLY 1 HOMOLOG, MITOCHONDRIAL"/>
    <property type="match status" value="1"/>
</dbReference>
<dbReference type="PANTHER" id="PTHR10072">
    <property type="entry name" value="IRON-SULFUR CLUSTER ASSEMBLY PROTEIN"/>
    <property type="match status" value="1"/>
</dbReference>
<sequence length="103" mass="11159">MMTVTPAAVEQISAARKQSNCESMPLRIAVQAKTDGSLHYVMGFDDDKKPGDFVLEAEGVNLVVDQASQPLANGMSLDFVELEGTMEFIFINPNDPKQTPVNG</sequence>
<dbReference type="SUPFAM" id="SSF89360">
    <property type="entry name" value="HesB-like domain"/>
    <property type="match status" value="1"/>
</dbReference>
<dbReference type="NCBIfam" id="TIGR00049">
    <property type="entry name" value="iron-sulfur cluster assembly accessory protein"/>
    <property type="match status" value="1"/>
</dbReference>
<name>A0A6S6U8W5_9GAMM</name>
<dbReference type="GO" id="GO:0016226">
    <property type="term" value="P:iron-sulfur cluster assembly"/>
    <property type="evidence" value="ECO:0007669"/>
    <property type="project" value="InterPro"/>
</dbReference>
<dbReference type="Gene3D" id="2.60.300.12">
    <property type="entry name" value="HesB-like domain"/>
    <property type="match status" value="1"/>
</dbReference>
<protein>
    <submittedName>
        <fullName evidence="3">Fe-S cluster assembly protein HesB</fullName>
    </submittedName>
</protein>
<dbReference type="GO" id="GO:0051537">
    <property type="term" value="F:2 iron, 2 sulfur cluster binding"/>
    <property type="evidence" value="ECO:0007669"/>
    <property type="project" value="TreeGrafter"/>
</dbReference>
<dbReference type="EMBL" id="CACVAY010000146">
    <property type="protein sequence ID" value="CAA6828128.1"/>
    <property type="molecule type" value="Genomic_DNA"/>
</dbReference>